<evidence type="ECO:0000256" key="3">
    <source>
        <dbReference type="PROSITE-ProRule" id="PRU01248"/>
    </source>
</evidence>
<evidence type="ECO:0000313" key="7">
    <source>
        <dbReference type="Proteomes" id="UP001180724"/>
    </source>
</evidence>
<dbReference type="Gene3D" id="1.10.443.10">
    <property type="entry name" value="Intergrase catalytic core"/>
    <property type="match status" value="1"/>
</dbReference>
<dbReference type="RefSeq" id="WP_311585787.1">
    <property type="nucleotide sequence ID" value="NZ_JAVRFH010000134.1"/>
</dbReference>
<dbReference type="InterPro" id="IPR010998">
    <property type="entry name" value="Integrase_recombinase_N"/>
</dbReference>
<evidence type="ECO:0000313" key="6">
    <source>
        <dbReference type="EMBL" id="MDT0616387.1"/>
    </source>
</evidence>
<feature type="region of interest" description="Disordered" evidence="4">
    <location>
        <begin position="95"/>
        <end position="117"/>
    </location>
</feature>
<dbReference type="InterPro" id="IPR011010">
    <property type="entry name" value="DNA_brk_join_enz"/>
</dbReference>
<dbReference type="Proteomes" id="UP001180724">
    <property type="component" value="Unassembled WGS sequence"/>
</dbReference>
<dbReference type="PROSITE" id="PS51900">
    <property type="entry name" value="CB"/>
    <property type="match status" value="1"/>
</dbReference>
<gene>
    <name evidence="6" type="ORF">RM812_40560</name>
</gene>
<sequence>MAGASVKTMRRYAYSLAVWLTFLHIFGRRWDEATLADVEAYKDWRLTDVRNDERVKGTSFDTDRAALNCFYAWAGPRYRTINPVAAVPRQVPSTAEPSAVVGGSGIPPARNGRDPLRPAASRRRQVKWLLRSGFEQWRNIGLRGYGFDGLRRPGWRGYNEDRDVAFVDGLYGTGLRLQEWASILDVELPFGGRGRYLKAWLAAACIKGAPDEGRYYRIPRRVLSTVASYMDVVEGSRTEVIRRAQRAGRYDRLPGVRIVTGYSARTRELHIQTASGASVPLSLDVLGPDERLRLFRMTPDGLEPLAVWLSHDGLPKKVGGWEDTFRDANERIADLWADLSAEELTPEERERRRAQCSVWARAHMLRHSFALRWYLLLSMVWQPHLDGFTDEQLKDLRNQFGDVWYALSILLGHSHPDTTRDHYLAPFTGLHVDYLMALLDEDEQRAMESLVRTAVAATGVVLAAEGAR</sequence>
<comment type="caution">
    <text evidence="6">The sequence shown here is derived from an EMBL/GenBank/DDBJ whole genome shotgun (WGS) entry which is preliminary data.</text>
</comment>
<dbReference type="Gene3D" id="1.10.150.130">
    <property type="match status" value="1"/>
</dbReference>
<accession>A0ABU3B1Q8</accession>
<keyword evidence="7" id="KW-1185">Reference proteome</keyword>
<dbReference type="InterPro" id="IPR013762">
    <property type="entry name" value="Integrase-like_cat_sf"/>
</dbReference>
<feature type="domain" description="Core-binding (CB)" evidence="5">
    <location>
        <begin position="1"/>
        <end position="75"/>
    </location>
</feature>
<organism evidence="6 7">
    <name type="scientific">Streptomyces lancefieldiae</name>
    <dbReference type="NCBI Taxonomy" id="3075520"/>
    <lineage>
        <taxon>Bacteria</taxon>
        <taxon>Bacillati</taxon>
        <taxon>Actinomycetota</taxon>
        <taxon>Actinomycetes</taxon>
        <taxon>Kitasatosporales</taxon>
        <taxon>Streptomycetaceae</taxon>
        <taxon>Streptomyces</taxon>
    </lineage>
</organism>
<evidence type="ECO:0000259" key="5">
    <source>
        <dbReference type="PROSITE" id="PS51900"/>
    </source>
</evidence>
<evidence type="ECO:0000256" key="4">
    <source>
        <dbReference type="SAM" id="MobiDB-lite"/>
    </source>
</evidence>
<protein>
    <submittedName>
        <fullName evidence="6">Site-specific integrase</fullName>
    </submittedName>
</protein>
<keyword evidence="2" id="KW-0233">DNA recombination</keyword>
<dbReference type="EMBL" id="JAVRFH010000134">
    <property type="protein sequence ID" value="MDT0616387.1"/>
    <property type="molecule type" value="Genomic_DNA"/>
</dbReference>
<evidence type="ECO:0000256" key="1">
    <source>
        <dbReference type="ARBA" id="ARBA00023125"/>
    </source>
</evidence>
<name>A0ABU3B1Q8_9ACTN</name>
<dbReference type="Pfam" id="PF02899">
    <property type="entry name" value="Phage_int_SAM_1"/>
    <property type="match status" value="1"/>
</dbReference>
<keyword evidence="1 3" id="KW-0238">DNA-binding</keyword>
<evidence type="ECO:0000256" key="2">
    <source>
        <dbReference type="ARBA" id="ARBA00023172"/>
    </source>
</evidence>
<dbReference type="SUPFAM" id="SSF56349">
    <property type="entry name" value="DNA breaking-rejoining enzymes"/>
    <property type="match status" value="1"/>
</dbReference>
<reference evidence="6" key="1">
    <citation type="submission" date="2024-05" db="EMBL/GenBank/DDBJ databases">
        <title>30 novel species of actinomycetes from the DSMZ collection.</title>
        <authorList>
            <person name="Nouioui I."/>
        </authorList>
    </citation>
    <scope>NUCLEOTIDE SEQUENCE</scope>
    <source>
        <strain evidence="6">DSM 40712</strain>
    </source>
</reference>
<dbReference type="InterPro" id="IPR004107">
    <property type="entry name" value="Integrase_SAM-like_N"/>
</dbReference>
<proteinExistence type="predicted"/>
<dbReference type="InterPro" id="IPR044068">
    <property type="entry name" value="CB"/>
</dbReference>